<protein>
    <submittedName>
        <fullName evidence="2">Uncharacterized protein</fullName>
    </submittedName>
</protein>
<accession>A0A3N0DVJ6</accession>
<feature type="transmembrane region" description="Helical" evidence="1">
    <location>
        <begin position="39"/>
        <end position="60"/>
    </location>
</feature>
<feature type="transmembrane region" description="Helical" evidence="1">
    <location>
        <begin position="344"/>
        <end position="364"/>
    </location>
</feature>
<sequence>MAVDTCTQEFEHLARAVGGLRCNANPFVEFHDPFTLDNWTMPLIELTLVVGAVACLVHALRWRKAHGDAAPLVIWFSGIFCLLLIEPVAYFPQWWGLEDSMGLTFLHNQFSVQFLYGRLPLYIVAMYPAYGYVSYMLVQRTGIFERRHVLVGATCAALAFHVTYMFIDMIGPQWHWWVWATDVPSAKPAIGSSPYLNVQAFSIALPFAMTLLAQLTKRWSSRGNSGVVASVAVIAVGVWPIIFFSDVPWIVPDLLGMSTVDARRIGTWALIVAVATIGGRALFRAWNQRAIGSAGADPASQGDSFALRAVMIYLVVGLIIWVPALPDYFDAVAGIAPDGGQTGSLTYAIIMLVGSIAVLVGCYAHTLSPVGAADVTATAAAATD</sequence>
<reference evidence="2 3" key="1">
    <citation type="submission" date="2018-11" db="EMBL/GenBank/DDBJ databases">
        <authorList>
            <person name="Li F."/>
        </authorList>
    </citation>
    <scope>NUCLEOTIDE SEQUENCE [LARGE SCALE GENOMIC DNA]</scope>
    <source>
        <strain evidence="2 3">KIS18-7</strain>
    </source>
</reference>
<comment type="caution">
    <text evidence="2">The sequence shown here is derived from an EMBL/GenBank/DDBJ whole genome shotgun (WGS) entry which is preliminary data.</text>
</comment>
<feature type="transmembrane region" description="Helical" evidence="1">
    <location>
        <begin position="227"/>
        <end position="245"/>
    </location>
</feature>
<name>A0A3N0DVJ6_9ACTN</name>
<keyword evidence="1" id="KW-1133">Transmembrane helix</keyword>
<dbReference type="AlphaFoldDB" id="A0A3N0DVJ6"/>
<feature type="transmembrane region" description="Helical" evidence="1">
    <location>
        <begin position="304"/>
        <end position="324"/>
    </location>
</feature>
<keyword evidence="1" id="KW-0472">Membrane</keyword>
<gene>
    <name evidence="2" type="ORF">EFL95_11770</name>
</gene>
<evidence type="ECO:0000256" key="1">
    <source>
        <dbReference type="SAM" id="Phobius"/>
    </source>
</evidence>
<keyword evidence="3" id="KW-1185">Reference proteome</keyword>
<proteinExistence type="predicted"/>
<feature type="transmembrane region" description="Helical" evidence="1">
    <location>
        <begin position="195"/>
        <end position="215"/>
    </location>
</feature>
<dbReference type="EMBL" id="RJSG01000002">
    <property type="protein sequence ID" value="RNL79639.1"/>
    <property type="molecule type" value="Genomic_DNA"/>
</dbReference>
<feature type="transmembrane region" description="Helical" evidence="1">
    <location>
        <begin position="72"/>
        <end position="95"/>
    </location>
</feature>
<feature type="transmembrane region" description="Helical" evidence="1">
    <location>
        <begin position="265"/>
        <end position="283"/>
    </location>
</feature>
<evidence type="ECO:0000313" key="3">
    <source>
        <dbReference type="Proteomes" id="UP000277094"/>
    </source>
</evidence>
<feature type="transmembrane region" description="Helical" evidence="1">
    <location>
        <begin position="115"/>
        <end position="137"/>
    </location>
</feature>
<keyword evidence="1" id="KW-0812">Transmembrane</keyword>
<dbReference type="Proteomes" id="UP000277094">
    <property type="component" value="Unassembled WGS sequence"/>
</dbReference>
<evidence type="ECO:0000313" key="2">
    <source>
        <dbReference type="EMBL" id="RNL79639.1"/>
    </source>
</evidence>
<organism evidence="2 3">
    <name type="scientific">Nocardioides marmorisolisilvae</name>
    <dbReference type="NCBI Taxonomy" id="1542737"/>
    <lineage>
        <taxon>Bacteria</taxon>
        <taxon>Bacillati</taxon>
        <taxon>Actinomycetota</taxon>
        <taxon>Actinomycetes</taxon>
        <taxon>Propionibacteriales</taxon>
        <taxon>Nocardioidaceae</taxon>
        <taxon>Nocardioides</taxon>
    </lineage>
</organism>
<feature type="transmembrane region" description="Helical" evidence="1">
    <location>
        <begin position="149"/>
        <end position="167"/>
    </location>
</feature>